<dbReference type="NCBIfam" id="TIGR00593">
    <property type="entry name" value="pola"/>
    <property type="match status" value="1"/>
</dbReference>
<dbReference type="Gene3D" id="3.40.50.1010">
    <property type="entry name" value="5'-nuclease"/>
    <property type="match status" value="1"/>
</dbReference>
<evidence type="ECO:0000256" key="9">
    <source>
        <dbReference type="ARBA" id="ARBA00022763"/>
    </source>
</evidence>
<keyword evidence="11" id="KW-0269">Exonuclease</keyword>
<dbReference type="PROSITE" id="PS00447">
    <property type="entry name" value="DNA_POLYMERASE_A"/>
    <property type="match status" value="1"/>
</dbReference>
<evidence type="ECO:0000256" key="11">
    <source>
        <dbReference type="ARBA" id="ARBA00022839"/>
    </source>
</evidence>
<reference evidence="21 22" key="1">
    <citation type="submission" date="2016-03" db="EMBL/GenBank/DDBJ databases">
        <authorList>
            <person name="Sant'Anna F.H."/>
            <person name="Ambrosini A."/>
            <person name="Souza R."/>
            <person name="Bach E."/>
            <person name="Fernandes G."/>
            <person name="Balsanelli E."/>
            <person name="Baura V.A."/>
            <person name="Souza E.M."/>
            <person name="Passaglia L."/>
        </authorList>
    </citation>
    <scope>NUCLEOTIDE SEQUENCE [LARGE SCALE GENOMIC DNA]</scope>
    <source>
        <strain evidence="21 22">P26E</strain>
    </source>
</reference>
<dbReference type="EMBL" id="LVWI01000034">
    <property type="protein sequence ID" value="OKP87815.1"/>
    <property type="molecule type" value="Genomic_DNA"/>
</dbReference>
<comment type="similarity">
    <text evidence="1 17">Belongs to the DNA polymerase type-A family.</text>
</comment>
<evidence type="ECO:0000256" key="2">
    <source>
        <dbReference type="ARBA" id="ARBA00011541"/>
    </source>
</evidence>
<evidence type="ECO:0000256" key="6">
    <source>
        <dbReference type="ARBA" id="ARBA00022695"/>
    </source>
</evidence>
<keyword evidence="13 17" id="KW-0238">DNA-binding</keyword>
<keyword evidence="7 17" id="KW-0235">DNA replication</keyword>
<accession>A0ABX3EU85</accession>
<dbReference type="InterPro" id="IPR020045">
    <property type="entry name" value="DNA_polI_H3TH"/>
</dbReference>
<dbReference type="Gene3D" id="3.30.420.10">
    <property type="entry name" value="Ribonuclease H-like superfamily/Ribonuclease H"/>
    <property type="match status" value="1"/>
</dbReference>
<dbReference type="Proteomes" id="UP000186058">
    <property type="component" value="Unassembled WGS sequence"/>
</dbReference>
<dbReference type="SMART" id="SM00279">
    <property type="entry name" value="HhH2"/>
    <property type="match status" value="1"/>
</dbReference>
<dbReference type="CDD" id="cd06140">
    <property type="entry name" value="DNA_polA_I_Bacillus_like_exo"/>
    <property type="match status" value="1"/>
</dbReference>
<evidence type="ECO:0000256" key="10">
    <source>
        <dbReference type="ARBA" id="ARBA00022801"/>
    </source>
</evidence>
<evidence type="ECO:0000256" key="12">
    <source>
        <dbReference type="ARBA" id="ARBA00022932"/>
    </source>
</evidence>
<evidence type="ECO:0000256" key="14">
    <source>
        <dbReference type="ARBA" id="ARBA00023204"/>
    </source>
</evidence>
<keyword evidence="9 17" id="KW-0227">DNA damage</keyword>
<protein>
    <recommendedName>
        <fullName evidence="4 16">DNA polymerase I</fullName>
        <ecNumber evidence="3 16">2.7.7.7</ecNumber>
    </recommendedName>
</protein>
<dbReference type="Pfam" id="PF01367">
    <property type="entry name" value="5_3_exonuc"/>
    <property type="match status" value="1"/>
</dbReference>
<keyword evidence="5 17" id="KW-0808">Transferase</keyword>
<dbReference type="SUPFAM" id="SSF56672">
    <property type="entry name" value="DNA/RNA polymerases"/>
    <property type="match status" value="1"/>
</dbReference>
<evidence type="ECO:0000256" key="4">
    <source>
        <dbReference type="ARBA" id="ARBA00020311"/>
    </source>
</evidence>
<dbReference type="InterPro" id="IPR036279">
    <property type="entry name" value="5-3_exonuclease_C_sf"/>
</dbReference>
<keyword evidence="10" id="KW-0378">Hydrolase</keyword>
<evidence type="ECO:0000259" key="18">
    <source>
        <dbReference type="SMART" id="SM00474"/>
    </source>
</evidence>
<organism evidence="21 22">
    <name type="scientific">Paenibacillus helianthi</name>
    <dbReference type="NCBI Taxonomy" id="1349432"/>
    <lineage>
        <taxon>Bacteria</taxon>
        <taxon>Bacillati</taxon>
        <taxon>Bacillota</taxon>
        <taxon>Bacilli</taxon>
        <taxon>Bacillales</taxon>
        <taxon>Paenibacillaceae</taxon>
        <taxon>Paenibacillus</taxon>
    </lineage>
</organism>
<dbReference type="InterPro" id="IPR002562">
    <property type="entry name" value="3'-5'_exonuclease_dom"/>
</dbReference>
<dbReference type="RefSeq" id="WP_074102494.1">
    <property type="nucleotide sequence ID" value="NZ_LVWI01000034.1"/>
</dbReference>
<evidence type="ECO:0000256" key="16">
    <source>
        <dbReference type="NCBIfam" id="TIGR00593"/>
    </source>
</evidence>
<evidence type="ECO:0000256" key="1">
    <source>
        <dbReference type="ARBA" id="ARBA00007705"/>
    </source>
</evidence>
<dbReference type="InterPro" id="IPR036397">
    <property type="entry name" value="RNaseH_sf"/>
</dbReference>
<dbReference type="InterPro" id="IPR029060">
    <property type="entry name" value="PIN-like_dom_sf"/>
</dbReference>
<dbReference type="SUPFAM" id="SSF88723">
    <property type="entry name" value="PIN domain-like"/>
    <property type="match status" value="1"/>
</dbReference>
<dbReference type="SMART" id="SM00482">
    <property type="entry name" value="POLAc"/>
    <property type="match status" value="1"/>
</dbReference>
<dbReference type="InterPro" id="IPR054690">
    <property type="entry name" value="DNA_polI_exonuclease"/>
</dbReference>
<name>A0ABX3EU85_9BACL</name>
<evidence type="ECO:0000313" key="21">
    <source>
        <dbReference type="EMBL" id="OKP87815.1"/>
    </source>
</evidence>
<evidence type="ECO:0000259" key="20">
    <source>
        <dbReference type="SMART" id="SM00482"/>
    </source>
</evidence>
<dbReference type="SUPFAM" id="SSF47807">
    <property type="entry name" value="5' to 3' exonuclease, C-terminal subdomain"/>
    <property type="match status" value="1"/>
</dbReference>
<evidence type="ECO:0000256" key="3">
    <source>
        <dbReference type="ARBA" id="ARBA00012417"/>
    </source>
</evidence>
<comment type="caution">
    <text evidence="21">The sequence shown here is derived from an EMBL/GenBank/DDBJ whole genome shotgun (WGS) entry which is preliminary data.</text>
</comment>
<dbReference type="InterPro" id="IPR043502">
    <property type="entry name" value="DNA/RNA_pol_sf"/>
</dbReference>
<dbReference type="InterPro" id="IPR019760">
    <property type="entry name" value="DNA-dir_DNA_pol_A_CS"/>
</dbReference>
<dbReference type="InterPro" id="IPR012337">
    <property type="entry name" value="RNaseH-like_sf"/>
</dbReference>
<dbReference type="CDD" id="cd09859">
    <property type="entry name" value="PIN_53EXO"/>
    <property type="match status" value="1"/>
</dbReference>
<evidence type="ECO:0000256" key="15">
    <source>
        <dbReference type="ARBA" id="ARBA00049244"/>
    </source>
</evidence>
<dbReference type="InterPro" id="IPR001098">
    <property type="entry name" value="DNA-dir_DNA_pol_A_palm_dom"/>
</dbReference>
<feature type="domain" description="DNA-directed DNA polymerase family A palm" evidence="20">
    <location>
        <begin position="647"/>
        <end position="854"/>
    </location>
</feature>
<dbReference type="Gene3D" id="3.30.70.370">
    <property type="match status" value="1"/>
</dbReference>
<keyword evidence="6 17" id="KW-0548">Nucleotidyltransferase</keyword>
<dbReference type="InterPro" id="IPR020046">
    <property type="entry name" value="5-3_exonucl_a-hlix_arch_N"/>
</dbReference>
<dbReference type="PANTHER" id="PTHR10133:SF27">
    <property type="entry name" value="DNA POLYMERASE NU"/>
    <property type="match status" value="1"/>
</dbReference>
<comment type="catalytic activity">
    <reaction evidence="15 17">
        <text>DNA(n) + a 2'-deoxyribonucleoside 5'-triphosphate = DNA(n+1) + diphosphate</text>
        <dbReference type="Rhea" id="RHEA:22508"/>
        <dbReference type="Rhea" id="RHEA-COMP:17339"/>
        <dbReference type="Rhea" id="RHEA-COMP:17340"/>
        <dbReference type="ChEBI" id="CHEBI:33019"/>
        <dbReference type="ChEBI" id="CHEBI:61560"/>
        <dbReference type="ChEBI" id="CHEBI:173112"/>
        <dbReference type="EC" id="2.7.7.7"/>
    </reaction>
</comment>
<keyword evidence="14 17" id="KW-0234">DNA repair</keyword>
<dbReference type="Pfam" id="PF02739">
    <property type="entry name" value="5_3_exonuc_N"/>
    <property type="match status" value="1"/>
</dbReference>
<dbReference type="SMART" id="SM00475">
    <property type="entry name" value="53EXOc"/>
    <property type="match status" value="1"/>
</dbReference>
<evidence type="ECO:0000256" key="5">
    <source>
        <dbReference type="ARBA" id="ARBA00022679"/>
    </source>
</evidence>
<dbReference type="CDD" id="cd08637">
    <property type="entry name" value="DNA_pol_A_pol_I_C"/>
    <property type="match status" value="1"/>
</dbReference>
<evidence type="ECO:0000313" key="22">
    <source>
        <dbReference type="Proteomes" id="UP000186058"/>
    </source>
</evidence>
<dbReference type="Gene3D" id="1.20.1060.10">
    <property type="entry name" value="Taq DNA Polymerase, Chain T, domain 4"/>
    <property type="match status" value="1"/>
</dbReference>
<keyword evidence="12 17" id="KW-0239">DNA-directed DNA polymerase</keyword>
<evidence type="ECO:0000259" key="19">
    <source>
        <dbReference type="SMART" id="SM00475"/>
    </source>
</evidence>
<proteinExistence type="inferred from homology"/>
<dbReference type="CDD" id="cd09898">
    <property type="entry name" value="H3TH_53EXO"/>
    <property type="match status" value="1"/>
</dbReference>
<dbReference type="Pfam" id="PF22619">
    <property type="entry name" value="DNA_polI_exo1"/>
    <property type="match status" value="1"/>
</dbReference>
<dbReference type="EC" id="2.7.7.7" evidence="3 16"/>
<evidence type="ECO:0000256" key="17">
    <source>
        <dbReference type="RuleBase" id="RU004460"/>
    </source>
</evidence>
<dbReference type="PRINTS" id="PR00868">
    <property type="entry name" value="DNAPOLI"/>
</dbReference>
<keyword evidence="22" id="KW-1185">Reference proteome</keyword>
<feature type="domain" description="5'-3' exonuclease" evidence="19">
    <location>
        <begin position="2"/>
        <end position="260"/>
    </location>
</feature>
<dbReference type="SMART" id="SM00474">
    <property type="entry name" value="35EXOc"/>
    <property type="match status" value="1"/>
</dbReference>
<comment type="subunit">
    <text evidence="2 17">Single-chain monomer with multiple functions.</text>
</comment>
<evidence type="ECO:0000256" key="7">
    <source>
        <dbReference type="ARBA" id="ARBA00022705"/>
    </source>
</evidence>
<dbReference type="InterPro" id="IPR008918">
    <property type="entry name" value="HhH2"/>
</dbReference>
<dbReference type="Gene3D" id="1.10.150.20">
    <property type="entry name" value="5' to 3' exonuclease, C-terminal subdomain"/>
    <property type="match status" value="2"/>
</dbReference>
<evidence type="ECO:0000256" key="8">
    <source>
        <dbReference type="ARBA" id="ARBA00022722"/>
    </source>
</evidence>
<sequence>MDKLILIDGNNIIYRAFFAMPPLTNTAGQQTNAVYGFTTMLLRLIEEHKPTHMIVAFDAGKITFRHEGYEDYKGGRQKTPPELSEQFPMLKDLLRNLGVPQFEINGYEADDIIGSISREADEAGRQVMIVSGDKDMLQLASDHTTVALVRKGVTEVEMYGPQQIRDKYDLTPQQIIDLKGLMGDASDNIPGVPGVGEKTALKLLQQFGSVEGVLAGTDELKGKMKEKLEEHADSAVMSKKLATIYREVPLEHAWEDMVFTGIKKDTAGPALAKLEFKSLLERLSLSAYAPAGEDPEDGTEAAPVAELDITVVGETELPELLAALPGISALHVETNGENPHRSEVIGIGFSSPEQHFFVPFALLKSPAAAKLRDWLGDEKAPKSGYDLHRADLALHWQGIAFAGAANDVQLAAYLLDPTEANQNLNDLTAKYGLPRLSPDEEVFGKGAKYKIPELEILGNHVARKSATVLGIVQKQQQELTDTDMTGLFVDLEMPLSRILADMEKQGIAVNKQDLIDLGKEFEAQISRLVSDIYSICGTEFNLNSPKQLGEILFVKLGLPVVKKTKTGYSTDAEVLEKLAPYHDAVRLILQYRTIAKLQSTYVEGLLKEISAETGKVHTFYRQTIAATGRLSSQFPNLQNIPIRLEEGRKIRKVFVPSEPGWSILAADYSQIELRVLAHISGDERMKEAFLEDMDIHTKTAMDVFGVAADQVDSNMRRSAKAVNFGIVYGISDYGLSQNLNIPRKEAAHFIEQYFEVFKGVRRYMDDIVVEARKQGYVTTLLERRRYLPEINAKNFNLRSFAERTAMNTPIQGTAADIIKLAMVHMDKALHQRGLKSRMLLQVHDELVFEVPEDELELMKQLLPEVMAGALKLSVPLKAEVSYGSNWYEAK</sequence>
<dbReference type="PANTHER" id="PTHR10133">
    <property type="entry name" value="DNA POLYMERASE I"/>
    <property type="match status" value="1"/>
</dbReference>
<dbReference type="InterPro" id="IPR002298">
    <property type="entry name" value="DNA_polymerase_A"/>
</dbReference>
<dbReference type="InterPro" id="IPR002421">
    <property type="entry name" value="5-3_exonuclease"/>
</dbReference>
<dbReference type="InterPro" id="IPR018320">
    <property type="entry name" value="DNA_polymerase_1"/>
</dbReference>
<dbReference type="Pfam" id="PF00476">
    <property type="entry name" value="DNA_pol_A"/>
    <property type="match status" value="1"/>
</dbReference>
<keyword evidence="8" id="KW-0540">Nuclease</keyword>
<gene>
    <name evidence="17" type="primary">polA</name>
    <name evidence="21" type="ORF">A3844_10445</name>
</gene>
<feature type="domain" description="3'-5' exonuclease" evidence="18">
    <location>
        <begin position="308"/>
        <end position="480"/>
    </location>
</feature>
<dbReference type="NCBIfam" id="NF004397">
    <property type="entry name" value="PRK05755.1"/>
    <property type="match status" value="1"/>
</dbReference>
<evidence type="ECO:0000256" key="13">
    <source>
        <dbReference type="ARBA" id="ARBA00023125"/>
    </source>
</evidence>
<dbReference type="SUPFAM" id="SSF53098">
    <property type="entry name" value="Ribonuclease H-like"/>
    <property type="match status" value="1"/>
</dbReference>